<keyword evidence="2" id="KW-1185">Reference proteome</keyword>
<evidence type="ECO:0000313" key="2">
    <source>
        <dbReference type="Proteomes" id="UP000834106"/>
    </source>
</evidence>
<reference evidence="1" key="1">
    <citation type="submission" date="2023-05" db="EMBL/GenBank/DDBJ databases">
        <authorList>
            <person name="Huff M."/>
        </authorList>
    </citation>
    <scope>NUCLEOTIDE SEQUENCE</scope>
</reference>
<evidence type="ECO:0000313" key="1">
    <source>
        <dbReference type="EMBL" id="CAI9756398.1"/>
    </source>
</evidence>
<sequence length="217" mass="24632">MIFEYSFLDRLLMIPLAYEQRLLEFSKLRLNKSAGLLTIWIRSIFRSRRLHRRSRKLEGRSISEIFSLLNSISQSGLLLSVRVGEEANDHWLQELEKQHLLSDEDEDEEVLGDQQQKRLMLGVGRISACGEVWTSLVVALCKQGVSRCVFFQPLSSIDCAQRFNGANPDCPAPSPSPAVVMTLLVFLSAICLIRGCSFGRCWIWACLDFHSFTVFGS</sequence>
<dbReference type="EMBL" id="OU503037">
    <property type="protein sequence ID" value="CAI9756398.1"/>
    <property type="molecule type" value="Genomic_DNA"/>
</dbReference>
<dbReference type="Proteomes" id="UP000834106">
    <property type="component" value="Chromosome 2"/>
</dbReference>
<accession>A0AAD1YSD7</accession>
<protein>
    <submittedName>
        <fullName evidence="1">Uncharacterized protein</fullName>
    </submittedName>
</protein>
<gene>
    <name evidence="1" type="ORF">FPE_LOCUS3828</name>
</gene>
<organism evidence="1 2">
    <name type="scientific">Fraxinus pennsylvanica</name>
    <dbReference type="NCBI Taxonomy" id="56036"/>
    <lineage>
        <taxon>Eukaryota</taxon>
        <taxon>Viridiplantae</taxon>
        <taxon>Streptophyta</taxon>
        <taxon>Embryophyta</taxon>
        <taxon>Tracheophyta</taxon>
        <taxon>Spermatophyta</taxon>
        <taxon>Magnoliopsida</taxon>
        <taxon>eudicotyledons</taxon>
        <taxon>Gunneridae</taxon>
        <taxon>Pentapetalae</taxon>
        <taxon>asterids</taxon>
        <taxon>lamiids</taxon>
        <taxon>Lamiales</taxon>
        <taxon>Oleaceae</taxon>
        <taxon>Oleeae</taxon>
        <taxon>Fraxinus</taxon>
    </lineage>
</organism>
<proteinExistence type="predicted"/>
<dbReference type="AlphaFoldDB" id="A0AAD1YSD7"/>
<name>A0AAD1YSD7_9LAMI</name>